<keyword evidence="1" id="KW-0472">Membrane</keyword>
<dbReference type="RefSeq" id="WP_306982513.1">
    <property type="nucleotide sequence ID" value="NZ_JAUSUA010000002.1"/>
</dbReference>
<organism evidence="2 3">
    <name type="scientific">Alkalicoccobacillus murimartini</name>
    <dbReference type="NCBI Taxonomy" id="171685"/>
    <lineage>
        <taxon>Bacteria</taxon>
        <taxon>Bacillati</taxon>
        <taxon>Bacillota</taxon>
        <taxon>Bacilli</taxon>
        <taxon>Bacillales</taxon>
        <taxon>Bacillaceae</taxon>
        <taxon>Alkalicoccobacillus</taxon>
    </lineage>
</organism>
<feature type="transmembrane region" description="Helical" evidence="1">
    <location>
        <begin position="82"/>
        <end position="99"/>
    </location>
</feature>
<evidence type="ECO:0000256" key="1">
    <source>
        <dbReference type="SAM" id="Phobius"/>
    </source>
</evidence>
<evidence type="ECO:0000313" key="3">
    <source>
        <dbReference type="Proteomes" id="UP001225034"/>
    </source>
</evidence>
<evidence type="ECO:0000313" key="2">
    <source>
        <dbReference type="EMBL" id="MDQ0207324.1"/>
    </source>
</evidence>
<keyword evidence="1" id="KW-0812">Transmembrane</keyword>
<feature type="transmembrane region" description="Helical" evidence="1">
    <location>
        <begin position="134"/>
        <end position="153"/>
    </location>
</feature>
<keyword evidence="3" id="KW-1185">Reference proteome</keyword>
<sequence length="252" mass="28182">MQKNWIIRKLLAAFFSTSIVSIILAYGFTLAESKSLPHELGSSFFGWFLVCFIYSGAVIFVYGGLVSTVLELIHTKRTKISPSLYLCLHVMFGLAFGLFTLGAGTFVGGGVALIFGLIDLWLKQPKKKIPRKSVTLATPIVLVAGITLVFAMMSPDRPPFTKEEAILAAHDARSVDYDHFPTEEGAWTGEINGYDVRQEVTVEETEDEIYLVTFREMWEKGEDEGSWHWSYEIRRDGMSSKGGHDATPGYYK</sequence>
<dbReference type="EMBL" id="JAUSUA010000002">
    <property type="protein sequence ID" value="MDQ0207324.1"/>
    <property type="molecule type" value="Genomic_DNA"/>
</dbReference>
<dbReference type="Proteomes" id="UP001225034">
    <property type="component" value="Unassembled WGS sequence"/>
</dbReference>
<comment type="caution">
    <text evidence="2">The sequence shown here is derived from an EMBL/GenBank/DDBJ whole genome shotgun (WGS) entry which is preliminary data.</text>
</comment>
<protein>
    <submittedName>
        <fullName evidence="2">Uncharacterized protein</fullName>
    </submittedName>
</protein>
<feature type="transmembrane region" description="Helical" evidence="1">
    <location>
        <begin position="44"/>
        <end position="70"/>
    </location>
</feature>
<proteinExistence type="predicted"/>
<gene>
    <name evidence="2" type="ORF">J2S05_002123</name>
</gene>
<name>A0ABT9YI08_9BACI</name>
<accession>A0ABT9YI08</accession>
<reference evidence="2 3" key="1">
    <citation type="submission" date="2023-07" db="EMBL/GenBank/DDBJ databases">
        <title>Genomic Encyclopedia of Type Strains, Phase IV (KMG-IV): sequencing the most valuable type-strain genomes for metagenomic binning, comparative biology and taxonomic classification.</title>
        <authorList>
            <person name="Goeker M."/>
        </authorList>
    </citation>
    <scope>NUCLEOTIDE SEQUENCE [LARGE SCALE GENOMIC DNA]</scope>
    <source>
        <strain evidence="2 3">DSM 19154</strain>
    </source>
</reference>
<keyword evidence="1" id="KW-1133">Transmembrane helix</keyword>